<dbReference type="AlphaFoldDB" id="A0A8X7CCI0"/>
<dbReference type="Pfam" id="PF03690">
    <property type="entry name" value="MYG1_exonuc"/>
    <property type="match status" value="1"/>
</dbReference>
<organism evidence="3 4">
    <name type="scientific">Trichonephila inaurata madagascariensis</name>
    <dbReference type="NCBI Taxonomy" id="2747483"/>
    <lineage>
        <taxon>Eukaryota</taxon>
        <taxon>Metazoa</taxon>
        <taxon>Ecdysozoa</taxon>
        <taxon>Arthropoda</taxon>
        <taxon>Chelicerata</taxon>
        <taxon>Arachnida</taxon>
        <taxon>Araneae</taxon>
        <taxon>Araneomorphae</taxon>
        <taxon>Entelegynae</taxon>
        <taxon>Araneoidea</taxon>
        <taxon>Nephilidae</taxon>
        <taxon>Trichonephila</taxon>
        <taxon>Trichonephila inaurata</taxon>
    </lineage>
</organism>
<dbReference type="GO" id="GO:0005737">
    <property type="term" value="C:cytoplasm"/>
    <property type="evidence" value="ECO:0007669"/>
    <property type="project" value="TreeGrafter"/>
</dbReference>
<reference evidence="3" key="1">
    <citation type="submission" date="2020-08" db="EMBL/GenBank/DDBJ databases">
        <title>Multicomponent nature underlies the extraordinary mechanical properties of spider dragline silk.</title>
        <authorList>
            <person name="Kono N."/>
            <person name="Nakamura H."/>
            <person name="Mori M."/>
            <person name="Yoshida Y."/>
            <person name="Ohtoshi R."/>
            <person name="Malay A.D."/>
            <person name="Moran D.A.P."/>
            <person name="Tomita M."/>
            <person name="Numata K."/>
            <person name="Arakawa K."/>
        </authorList>
    </citation>
    <scope>NUCLEOTIDE SEQUENCE</scope>
</reference>
<keyword evidence="4" id="KW-1185">Reference proteome</keyword>
<evidence type="ECO:0000313" key="4">
    <source>
        <dbReference type="Proteomes" id="UP000886998"/>
    </source>
</evidence>
<feature type="transmembrane region" description="Helical" evidence="2">
    <location>
        <begin position="21"/>
        <end position="43"/>
    </location>
</feature>
<evidence type="ECO:0000313" key="3">
    <source>
        <dbReference type="EMBL" id="GFY61307.1"/>
    </source>
</evidence>
<proteinExistence type="inferred from homology"/>
<sequence length="388" mass="44732">MKHKIRVRKFISKKCFDYLEFTTFTAISSIPVIKYYLMFNVFWSFRRSAANLGDIALKMGRKVKIGTHNGTFHCDEVLACSMLKHAKSEYSNAEVVRSRNMDILNDCDIVVDVGGVYEPSSHRYDHHQRSFDHTMNSLNKDYPWTIKLSSAGLVYFHFGHQIISKLLNLPVESEEVKIIYNKIYENFVQEIDAIDNGIDPCNGSEQKYKVHTHLSARVKHLNPPWNEPNPNETKCFEKACQLVEQEFVDRVNFYGKIWLPARDIVKTAIQDRFSVHSSGEIIEFSNGGCPWKEHLFELEGTLKVEKPIKFVIYSDTNNNWRIQCVSVSPFSFENRLSLLKEWCGLRDEELSKKSGIDGCVFVHMSGFIGGNKTREGVLQMGLKTLNHK</sequence>
<dbReference type="InterPro" id="IPR003226">
    <property type="entry name" value="MYG1_exonuclease"/>
</dbReference>
<comment type="caution">
    <text evidence="3">The sequence shown here is derived from an EMBL/GenBank/DDBJ whole genome shotgun (WGS) entry which is preliminary data.</text>
</comment>
<keyword evidence="2" id="KW-0472">Membrane</keyword>
<comment type="similarity">
    <text evidence="1">Belongs to the MYG1 family.</text>
</comment>
<accession>A0A8X7CCI0</accession>
<dbReference type="PANTHER" id="PTHR11215">
    <property type="entry name" value="METAL DEPENDENT HYDROLASE - RELATED"/>
    <property type="match status" value="1"/>
</dbReference>
<protein>
    <submittedName>
        <fullName evidence="3">UPF0160 protein MYG1, mitochondrial</fullName>
    </submittedName>
</protein>
<keyword evidence="2" id="KW-1133">Transmembrane helix</keyword>
<dbReference type="GO" id="GO:0005634">
    <property type="term" value="C:nucleus"/>
    <property type="evidence" value="ECO:0007669"/>
    <property type="project" value="TreeGrafter"/>
</dbReference>
<keyword evidence="2" id="KW-0812">Transmembrane</keyword>
<dbReference type="Proteomes" id="UP000886998">
    <property type="component" value="Unassembled WGS sequence"/>
</dbReference>
<evidence type="ECO:0000256" key="1">
    <source>
        <dbReference type="ARBA" id="ARBA00010105"/>
    </source>
</evidence>
<name>A0A8X7CCI0_9ARAC</name>
<evidence type="ECO:0000256" key="2">
    <source>
        <dbReference type="SAM" id="Phobius"/>
    </source>
</evidence>
<dbReference type="OrthoDB" id="10265310at2759"/>
<dbReference type="EMBL" id="BMAV01013554">
    <property type="protein sequence ID" value="GFY61307.1"/>
    <property type="molecule type" value="Genomic_DNA"/>
</dbReference>
<gene>
    <name evidence="3" type="primary">Myg1</name>
    <name evidence="3" type="ORF">TNIN_446841</name>
</gene>
<dbReference type="PANTHER" id="PTHR11215:SF1">
    <property type="entry name" value="MYG1 EXONUCLEASE"/>
    <property type="match status" value="1"/>
</dbReference>